<evidence type="ECO:0000256" key="7">
    <source>
        <dbReference type="ARBA" id="ARBA00022892"/>
    </source>
</evidence>
<name>A0A914DHG0_9BILA</name>
<keyword evidence="4" id="KW-0813">Transport</keyword>
<dbReference type="Proteomes" id="UP000887540">
    <property type="component" value="Unplaced"/>
</dbReference>
<evidence type="ECO:0000256" key="3">
    <source>
        <dbReference type="ARBA" id="ARBA00015843"/>
    </source>
</evidence>
<evidence type="ECO:0000256" key="2">
    <source>
        <dbReference type="ARBA" id="ARBA00007891"/>
    </source>
</evidence>
<keyword evidence="14" id="KW-1185">Reference proteome</keyword>
<evidence type="ECO:0000256" key="9">
    <source>
        <dbReference type="ARBA" id="ARBA00022989"/>
    </source>
</evidence>
<dbReference type="GO" id="GO:0031201">
    <property type="term" value="C:SNARE complex"/>
    <property type="evidence" value="ECO:0007669"/>
    <property type="project" value="TreeGrafter"/>
</dbReference>
<evidence type="ECO:0000313" key="14">
    <source>
        <dbReference type="Proteomes" id="UP000887540"/>
    </source>
</evidence>
<comment type="subcellular location">
    <subcellularLocation>
        <location evidence="1">Endoplasmic reticulum membrane</location>
        <topology evidence="1">Single-pass type IV membrane protein</topology>
    </subcellularLocation>
</comment>
<feature type="region of interest" description="Disordered" evidence="12">
    <location>
        <begin position="126"/>
        <end position="145"/>
    </location>
</feature>
<dbReference type="PANTHER" id="PTHR13050:SF7">
    <property type="entry name" value="VESICLE TRANSPORT PROTEIN USE1"/>
    <property type="match status" value="1"/>
</dbReference>
<dbReference type="GO" id="GO:0006890">
    <property type="term" value="P:retrograde vesicle-mediated transport, Golgi to endoplasmic reticulum"/>
    <property type="evidence" value="ECO:0007669"/>
    <property type="project" value="TreeGrafter"/>
</dbReference>
<keyword evidence="8" id="KW-0653">Protein transport</keyword>
<evidence type="ECO:0000313" key="15">
    <source>
        <dbReference type="WBParaSite" id="ACRNAN_scaffold2705.g9166.t1"/>
    </source>
</evidence>
<dbReference type="WBParaSite" id="ACRNAN_scaffold2705.g9166.t1">
    <property type="protein sequence ID" value="ACRNAN_scaffold2705.g9166.t1"/>
    <property type="gene ID" value="ACRNAN_scaffold2705.g9166"/>
</dbReference>
<evidence type="ECO:0000256" key="6">
    <source>
        <dbReference type="ARBA" id="ARBA00022824"/>
    </source>
</evidence>
<evidence type="ECO:0000256" key="1">
    <source>
        <dbReference type="ARBA" id="ARBA00004163"/>
    </source>
</evidence>
<keyword evidence="9 13" id="KW-1133">Transmembrane helix</keyword>
<sequence>MEDINKNVYRLKASVDRLQEIFSHLQDNKSLDSDVLMQYGRDLHQLKLVVDAEQKKTVEEKLQSTNEIPREFFPSSDSIRHRKPSENVLNRTKVTDEETEFISNAMLKARSQAIYKADVRKQLLNSRNSANSNDEASETKYISDQEKKQEELAEVLLEHSSRMKQIVSTAGKVIREDNATIDVMRNTAEDNRTNLERESKRLEYHAYKSCFDCFVLFIIVLVIWSFIGMVLIMKVFPKKNYS</sequence>
<dbReference type="AlphaFoldDB" id="A0A914DHG0"/>
<dbReference type="GO" id="GO:0015031">
    <property type="term" value="P:protein transport"/>
    <property type="evidence" value="ECO:0007669"/>
    <property type="project" value="UniProtKB-KW"/>
</dbReference>
<dbReference type="Pfam" id="PF09753">
    <property type="entry name" value="Use1"/>
    <property type="match status" value="1"/>
</dbReference>
<keyword evidence="10 13" id="KW-0472">Membrane</keyword>
<proteinExistence type="inferred from homology"/>
<comment type="similarity">
    <text evidence="2">Belongs to the USE1 family.</text>
</comment>
<dbReference type="GO" id="GO:0005484">
    <property type="term" value="F:SNAP receptor activity"/>
    <property type="evidence" value="ECO:0007669"/>
    <property type="project" value="TreeGrafter"/>
</dbReference>
<protein>
    <recommendedName>
        <fullName evidence="3">Vesicle transport protein USE1</fullName>
    </recommendedName>
    <alternativeName>
        <fullName evidence="11">USE1-like protein</fullName>
    </alternativeName>
</protein>
<feature type="transmembrane region" description="Helical" evidence="13">
    <location>
        <begin position="214"/>
        <end position="236"/>
    </location>
</feature>
<accession>A0A914DHG0</accession>
<evidence type="ECO:0000256" key="8">
    <source>
        <dbReference type="ARBA" id="ARBA00022927"/>
    </source>
</evidence>
<dbReference type="InterPro" id="IPR019150">
    <property type="entry name" value="Vesicle_transport_protein_Use1"/>
</dbReference>
<evidence type="ECO:0000256" key="10">
    <source>
        <dbReference type="ARBA" id="ARBA00023136"/>
    </source>
</evidence>
<keyword evidence="7" id="KW-0931">ER-Golgi transport</keyword>
<evidence type="ECO:0000256" key="12">
    <source>
        <dbReference type="SAM" id="MobiDB-lite"/>
    </source>
</evidence>
<evidence type="ECO:0000256" key="4">
    <source>
        <dbReference type="ARBA" id="ARBA00022448"/>
    </source>
</evidence>
<evidence type="ECO:0000256" key="5">
    <source>
        <dbReference type="ARBA" id="ARBA00022692"/>
    </source>
</evidence>
<evidence type="ECO:0000256" key="11">
    <source>
        <dbReference type="ARBA" id="ARBA00032711"/>
    </source>
</evidence>
<keyword evidence="5 13" id="KW-0812">Transmembrane</keyword>
<dbReference type="PANTHER" id="PTHR13050">
    <property type="entry name" value="USE1-LIKE PROTEIN"/>
    <property type="match status" value="1"/>
</dbReference>
<dbReference type="GO" id="GO:0005789">
    <property type="term" value="C:endoplasmic reticulum membrane"/>
    <property type="evidence" value="ECO:0007669"/>
    <property type="project" value="UniProtKB-SubCell"/>
</dbReference>
<evidence type="ECO:0000256" key="13">
    <source>
        <dbReference type="SAM" id="Phobius"/>
    </source>
</evidence>
<reference evidence="15" key="1">
    <citation type="submission" date="2022-11" db="UniProtKB">
        <authorList>
            <consortium name="WormBaseParasite"/>
        </authorList>
    </citation>
    <scope>IDENTIFICATION</scope>
</reference>
<keyword evidence="6" id="KW-0256">Endoplasmic reticulum</keyword>
<organism evidence="14 15">
    <name type="scientific">Acrobeloides nanus</name>
    <dbReference type="NCBI Taxonomy" id="290746"/>
    <lineage>
        <taxon>Eukaryota</taxon>
        <taxon>Metazoa</taxon>
        <taxon>Ecdysozoa</taxon>
        <taxon>Nematoda</taxon>
        <taxon>Chromadorea</taxon>
        <taxon>Rhabditida</taxon>
        <taxon>Tylenchina</taxon>
        <taxon>Cephalobomorpha</taxon>
        <taxon>Cephaloboidea</taxon>
        <taxon>Cephalobidae</taxon>
        <taxon>Acrobeloides</taxon>
    </lineage>
</organism>